<dbReference type="SUPFAM" id="SSF51126">
    <property type="entry name" value="Pectin lyase-like"/>
    <property type="match status" value="1"/>
</dbReference>
<gene>
    <name evidence="7" type="ORF">ACFYKT_09635</name>
</gene>
<organism evidence="7 8">
    <name type="scientific">Cytobacillus mangrovibacter</name>
    <dbReference type="NCBI Taxonomy" id="3299024"/>
    <lineage>
        <taxon>Bacteria</taxon>
        <taxon>Bacillati</taxon>
        <taxon>Bacillota</taxon>
        <taxon>Bacilli</taxon>
        <taxon>Bacillales</taxon>
        <taxon>Bacillaceae</taxon>
        <taxon>Cytobacillus</taxon>
    </lineage>
</organism>
<evidence type="ECO:0000313" key="8">
    <source>
        <dbReference type="Proteomes" id="UP001601058"/>
    </source>
</evidence>
<dbReference type="SMART" id="SM00710">
    <property type="entry name" value="PbH1"/>
    <property type="match status" value="9"/>
</dbReference>
<reference evidence="7 8" key="1">
    <citation type="submission" date="2024-08" db="EMBL/GenBank/DDBJ databases">
        <title>Two novel Cytobacillus novel species.</title>
        <authorList>
            <person name="Liu G."/>
        </authorList>
    </citation>
    <scope>NUCLEOTIDE SEQUENCE [LARGE SCALE GENOMIC DNA]</scope>
    <source>
        <strain evidence="7 8">FJAT-53684</strain>
    </source>
</reference>
<keyword evidence="4" id="KW-0812">Transmembrane</keyword>
<feature type="chain" id="PRO_5046834314" evidence="5">
    <location>
        <begin position="24"/>
        <end position="427"/>
    </location>
</feature>
<keyword evidence="3" id="KW-0833">Ubl conjugation pathway</keyword>
<dbReference type="InterPro" id="IPR022441">
    <property type="entry name" value="Para_beta_helix_rpt-2"/>
</dbReference>
<dbReference type="Pfam" id="PF05048">
    <property type="entry name" value="NosD"/>
    <property type="match status" value="1"/>
</dbReference>
<keyword evidence="2" id="KW-0677">Repeat</keyword>
<dbReference type="InterPro" id="IPR006626">
    <property type="entry name" value="PbH1"/>
</dbReference>
<dbReference type="InterPro" id="IPR011050">
    <property type="entry name" value="Pectin_lyase_fold/virulence"/>
</dbReference>
<feature type="signal peptide" evidence="5">
    <location>
        <begin position="1"/>
        <end position="23"/>
    </location>
</feature>
<comment type="caution">
    <text evidence="7">The sequence shown here is derived from an EMBL/GenBank/DDBJ whole genome shotgun (WGS) entry which is preliminary data.</text>
</comment>
<dbReference type="PANTHER" id="PTHR22990:SF15">
    <property type="entry name" value="F-BOX ONLY PROTEIN 10"/>
    <property type="match status" value="1"/>
</dbReference>
<protein>
    <submittedName>
        <fullName evidence="7">Nitrous oxide reductase family maturation protein NosD</fullName>
    </submittedName>
</protein>
<accession>A0ABW6JXG5</accession>
<evidence type="ECO:0000259" key="6">
    <source>
        <dbReference type="Pfam" id="PF05048"/>
    </source>
</evidence>
<dbReference type="NCBIfam" id="TIGR03804">
    <property type="entry name" value="para_beta_helix"/>
    <property type="match status" value="3"/>
</dbReference>
<dbReference type="InterPro" id="IPR012334">
    <property type="entry name" value="Pectin_lyas_fold"/>
</dbReference>
<feature type="transmembrane region" description="Helical" evidence="4">
    <location>
        <begin position="403"/>
        <end position="420"/>
    </location>
</feature>
<evidence type="ECO:0000256" key="5">
    <source>
        <dbReference type="SAM" id="SignalP"/>
    </source>
</evidence>
<feature type="domain" description="Periplasmic copper-binding protein NosD beta helix" evidence="6">
    <location>
        <begin position="141"/>
        <end position="328"/>
    </location>
</feature>
<keyword evidence="4" id="KW-1133">Transmembrane helix</keyword>
<dbReference type="InterPro" id="IPR007742">
    <property type="entry name" value="NosD_dom"/>
</dbReference>
<dbReference type="EMBL" id="JBIACJ010000004">
    <property type="protein sequence ID" value="MFE8696595.1"/>
    <property type="molecule type" value="Genomic_DNA"/>
</dbReference>
<dbReference type="RefSeq" id="WP_389218851.1">
    <property type="nucleotide sequence ID" value="NZ_JBIACJ010000004.1"/>
</dbReference>
<keyword evidence="5" id="KW-0732">Signal</keyword>
<evidence type="ECO:0000256" key="2">
    <source>
        <dbReference type="ARBA" id="ARBA00022737"/>
    </source>
</evidence>
<keyword evidence="8" id="KW-1185">Reference proteome</keyword>
<sequence>MKYQNVLLLLVLTLLTLPISAKADKPSLQEMIDAADDGDTLIVSPGSYTENITITKPVTLIGEHKATIQSCKNAPVLTIKGEHVQLSNITIEQCNKNDEGSPAIYVTGRNHVLTNLIINTEQIGIQLNEANQIRIEKSTLTGNRKHNSIDLWASSNNVITSLQINNVLDGIYLEQSNSNEITNNFIQNARYGIHLMFSDYVLVEKNHSQHNFAGAMVMQAKETFIKDNEFSFNNQNVNSQGLLLYQTNNTIVTDNMFTSNRIGSFIEETSGAQFNNNTFESNTIGIQMKRAFNNRLSENIFNGNVNDAQAIESADNLIEHNYWDTSLKLDINGDSISEIPHAADPYFLTLIQWVPEYQLFFQHPGITLLKQVFNSPTETLLMDYHPSMNSGIINSHQKEDKQISLWFLGVFFTIFNLYFIQKWRRFS</sequence>
<dbReference type="Proteomes" id="UP001601058">
    <property type="component" value="Unassembled WGS sequence"/>
</dbReference>
<evidence type="ECO:0000256" key="3">
    <source>
        <dbReference type="ARBA" id="ARBA00022786"/>
    </source>
</evidence>
<name>A0ABW6JXG5_9BACI</name>
<evidence type="ECO:0000256" key="1">
    <source>
        <dbReference type="ARBA" id="ARBA00004906"/>
    </source>
</evidence>
<evidence type="ECO:0000256" key="4">
    <source>
        <dbReference type="SAM" id="Phobius"/>
    </source>
</evidence>
<dbReference type="InterPro" id="IPR051550">
    <property type="entry name" value="SCF-Subunits/Alg-Epimerases"/>
</dbReference>
<proteinExistence type="predicted"/>
<dbReference type="Gene3D" id="2.160.20.10">
    <property type="entry name" value="Single-stranded right-handed beta-helix, Pectin lyase-like"/>
    <property type="match status" value="1"/>
</dbReference>
<keyword evidence="4" id="KW-0472">Membrane</keyword>
<dbReference type="PANTHER" id="PTHR22990">
    <property type="entry name" value="F-BOX ONLY PROTEIN"/>
    <property type="match status" value="1"/>
</dbReference>
<comment type="pathway">
    <text evidence="1">Protein modification; protein ubiquitination.</text>
</comment>
<evidence type="ECO:0000313" key="7">
    <source>
        <dbReference type="EMBL" id="MFE8696595.1"/>
    </source>
</evidence>